<evidence type="ECO:0000259" key="1">
    <source>
        <dbReference type="Pfam" id="PF07872"/>
    </source>
</evidence>
<dbReference type="InterPro" id="IPR012454">
    <property type="entry name" value="DUF1659"/>
</dbReference>
<dbReference type="AlphaFoldDB" id="A0A101HJW1"/>
<dbReference type="Proteomes" id="UP000054092">
    <property type="component" value="Unassembled WGS sequence"/>
</dbReference>
<name>A0A101HJW1_9BACT</name>
<gene>
    <name evidence="2" type="ORF">XD94_1810</name>
</gene>
<organism evidence="2 3">
    <name type="scientific">Mesotoga prima</name>
    <dbReference type="NCBI Taxonomy" id="1184387"/>
    <lineage>
        <taxon>Bacteria</taxon>
        <taxon>Thermotogati</taxon>
        <taxon>Thermotogota</taxon>
        <taxon>Thermotogae</taxon>
        <taxon>Kosmotogales</taxon>
        <taxon>Kosmotogaceae</taxon>
        <taxon>Mesotoga</taxon>
    </lineage>
</organism>
<sequence>MGLGTTVMVVGTEKALSITWDTGVIEDDKPVLSRQTLKVDSAMTAQEAYDAAYNIAGLTDYIIADIKLVETQTLGPID</sequence>
<proteinExistence type="predicted"/>
<dbReference type="PATRIC" id="fig|1184387.3.peg.257"/>
<dbReference type="Pfam" id="PF07872">
    <property type="entry name" value="DUF1659"/>
    <property type="match status" value="1"/>
</dbReference>
<evidence type="ECO:0000313" key="2">
    <source>
        <dbReference type="EMBL" id="KUK78186.1"/>
    </source>
</evidence>
<reference evidence="3" key="1">
    <citation type="journal article" date="2015" name="MBio">
        <title>Genome-Resolved Metagenomic Analysis Reveals Roles for Candidate Phyla and Other Microbial Community Members in Biogeochemical Transformations in Oil Reservoirs.</title>
        <authorList>
            <person name="Hu P."/>
            <person name="Tom L."/>
            <person name="Singh A."/>
            <person name="Thomas B.C."/>
            <person name="Baker B.J."/>
            <person name="Piceno Y.M."/>
            <person name="Andersen G.L."/>
            <person name="Banfield J.F."/>
        </authorList>
    </citation>
    <scope>NUCLEOTIDE SEQUENCE [LARGE SCALE GENOMIC DNA]</scope>
</reference>
<comment type="caution">
    <text evidence="2">The sequence shown here is derived from an EMBL/GenBank/DDBJ whole genome shotgun (WGS) entry which is preliminary data.</text>
</comment>
<feature type="domain" description="DUF1659" evidence="1">
    <location>
        <begin position="12"/>
        <end position="74"/>
    </location>
</feature>
<dbReference type="EMBL" id="LGGP01000404">
    <property type="protein sequence ID" value="KUK78186.1"/>
    <property type="molecule type" value="Genomic_DNA"/>
</dbReference>
<protein>
    <recommendedName>
        <fullName evidence="1">DUF1659 domain-containing protein</fullName>
    </recommendedName>
</protein>
<accession>A0A101HJW1</accession>
<evidence type="ECO:0000313" key="3">
    <source>
        <dbReference type="Proteomes" id="UP000054092"/>
    </source>
</evidence>